<dbReference type="PROSITE" id="PS51013">
    <property type="entry name" value="PANNEXIN"/>
    <property type="match status" value="1"/>
</dbReference>
<evidence type="ECO:0000256" key="7">
    <source>
        <dbReference type="ARBA" id="ARBA00022949"/>
    </source>
</evidence>
<dbReference type="PRINTS" id="PR01262">
    <property type="entry name" value="INNEXIN"/>
</dbReference>
<keyword evidence="13" id="KW-1185">Reference proteome</keyword>
<evidence type="ECO:0000313" key="14">
    <source>
        <dbReference type="WBParaSite" id="PSAMB.scaffold15463size1570.g36531.t1"/>
    </source>
</evidence>
<keyword evidence="4" id="KW-1003">Cell membrane</keyword>
<keyword evidence="9 12" id="KW-0406">Ion transport</keyword>
<evidence type="ECO:0000256" key="5">
    <source>
        <dbReference type="ARBA" id="ARBA00022692"/>
    </source>
</evidence>
<comment type="caution">
    <text evidence="12">Lacks conserved residue(s) required for the propagation of feature annotation.</text>
</comment>
<gene>
    <name evidence="12" type="primary">inx</name>
</gene>
<accession>A0A914V7N6</accession>
<name>A0A914V7N6_9BILA</name>
<keyword evidence="6" id="KW-0303">Gap junction</keyword>
<dbReference type="GO" id="GO:0005921">
    <property type="term" value="C:gap junction"/>
    <property type="evidence" value="ECO:0007669"/>
    <property type="project" value="UniProtKB-SubCell"/>
</dbReference>
<keyword evidence="8 12" id="KW-1133">Transmembrane helix</keyword>
<comment type="similarity">
    <text evidence="12">Belongs to the pannexin family.</text>
</comment>
<protein>
    <recommendedName>
        <fullName evidence="12">Innexin</fullName>
    </recommendedName>
</protein>
<dbReference type="GO" id="GO:0034220">
    <property type="term" value="P:monoatomic ion transmembrane transport"/>
    <property type="evidence" value="ECO:0007669"/>
    <property type="project" value="UniProtKB-KW"/>
</dbReference>
<evidence type="ECO:0000256" key="11">
    <source>
        <dbReference type="ARBA" id="ARBA00023303"/>
    </source>
</evidence>
<keyword evidence="3 12" id="KW-0813">Transport</keyword>
<comment type="subcellular location">
    <subcellularLocation>
        <location evidence="1">Cell junction</location>
        <location evidence="1">Gap junction</location>
    </subcellularLocation>
    <subcellularLocation>
        <location evidence="2 12">Cell membrane</location>
        <topology evidence="2 12">Multi-pass membrane protein</topology>
    </subcellularLocation>
</comment>
<keyword evidence="7" id="KW-0965">Cell junction</keyword>
<evidence type="ECO:0000256" key="1">
    <source>
        <dbReference type="ARBA" id="ARBA00004610"/>
    </source>
</evidence>
<keyword evidence="5 12" id="KW-0812">Transmembrane</keyword>
<evidence type="ECO:0000256" key="8">
    <source>
        <dbReference type="ARBA" id="ARBA00022989"/>
    </source>
</evidence>
<organism evidence="13 14">
    <name type="scientific">Plectus sambesii</name>
    <dbReference type="NCBI Taxonomy" id="2011161"/>
    <lineage>
        <taxon>Eukaryota</taxon>
        <taxon>Metazoa</taxon>
        <taxon>Ecdysozoa</taxon>
        <taxon>Nematoda</taxon>
        <taxon>Chromadorea</taxon>
        <taxon>Plectida</taxon>
        <taxon>Plectina</taxon>
        <taxon>Plectoidea</taxon>
        <taxon>Plectidae</taxon>
        <taxon>Plectus</taxon>
    </lineage>
</organism>
<evidence type="ECO:0000256" key="3">
    <source>
        <dbReference type="ARBA" id="ARBA00022448"/>
    </source>
</evidence>
<dbReference type="PANTHER" id="PTHR11893:SF36">
    <property type="entry name" value="INNEXIN-5"/>
    <property type="match status" value="1"/>
</dbReference>
<sequence>MNFLGSFLSAIKPRNDDDSIDRLNYYYTCVIILVLSITISAKQYVGAPIQCWVPAQFTGAWEQYAENFCFVQNTYWLPLNDHIPTRHVERDQRQIGYYQWVPFILAMEAVFFYVPCIFWRQMNWQSGIDILSIIKMAGDTENIHGEARAKAVNTITQHLEDSIALQESFSKRTTSTWRSIFLQFGKAKGYYVTFLYVATKMLYILNVAIQFLVMNDFLGQDNHLWGLQILYDLANGREWEESGNFPRVTLCDFE</sequence>
<dbReference type="GO" id="GO:0005886">
    <property type="term" value="C:plasma membrane"/>
    <property type="evidence" value="ECO:0007669"/>
    <property type="project" value="UniProtKB-SubCell"/>
</dbReference>
<dbReference type="WBParaSite" id="PSAMB.scaffold15463size1570.g36531.t1">
    <property type="protein sequence ID" value="PSAMB.scaffold15463size1570.g36531.t1"/>
    <property type="gene ID" value="PSAMB.scaffold15463size1570.g36531"/>
</dbReference>
<feature type="transmembrane region" description="Helical" evidence="12">
    <location>
        <begin position="190"/>
        <end position="213"/>
    </location>
</feature>
<keyword evidence="10 12" id="KW-0472">Membrane</keyword>
<dbReference type="Pfam" id="PF00876">
    <property type="entry name" value="Innexin"/>
    <property type="match status" value="1"/>
</dbReference>
<evidence type="ECO:0000256" key="12">
    <source>
        <dbReference type="RuleBase" id="RU010713"/>
    </source>
</evidence>
<dbReference type="InterPro" id="IPR000990">
    <property type="entry name" value="Innexin"/>
</dbReference>
<evidence type="ECO:0000256" key="6">
    <source>
        <dbReference type="ARBA" id="ARBA00022868"/>
    </source>
</evidence>
<proteinExistence type="inferred from homology"/>
<feature type="transmembrane region" description="Helical" evidence="12">
    <location>
        <begin position="97"/>
        <end position="119"/>
    </location>
</feature>
<evidence type="ECO:0000256" key="4">
    <source>
        <dbReference type="ARBA" id="ARBA00022475"/>
    </source>
</evidence>
<evidence type="ECO:0000256" key="2">
    <source>
        <dbReference type="ARBA" id="ARBA00004651"/>
    </source>
</evidence>
<evidence type="ECO:0000256" key="10">
    <source>
        <dbReference type="ARBA" id="ARBA00023136"/>
    </source>
</evidence>
<comment type="function">
    <text evidence="12">Structural component of the gap junctions.</text>
</comment>
<evidence type="ECO:0000313" key="13">
    <source>
        <dbReference type="Proteomes" id="UP000887566"/>
    </source>
</evidence>
<dbReference type="AlphaFoldDB" id="A0A914V7N6"/>
<evidence type="ECO:0000256" key="9">
    <source>
        <dbReference type="ARBA" id="ARBA00023065"/>
    </source>
</evidence>
<dbReference type="GO" id="GO:0005243">
    <property type="term" value="F:gap junction channel activity"/>
    <property type="evidence" value="ECO:0007669"/>
    <property type="project" value="TreeGrafter"/>
</dbReference>
<keyword evidence="11 12" id="KW-0407">Ion channel</keyword>
<feature type="transmembrane region" description="Helical" evidence="12">
    <location>
        <begin position="24"/>
        <end position="45"/>
    </location>
</feature>
<dbReference type="Proteomes" id="UP000887566">
    <property type="component" value="Unplaced"/>
</dbReference>
<reference evidence="14" key="1">
    <citation type="submission" date="2022-11" db="UniProtKB">
        <authorList>
            <consortium name="WormBaseParasite"/>
        </authorList>
    </citation>
    <scope>IDENTIFICATION</scope>
</reference>
<dbReference type="PANTHER" id="PTHR11893">
    <property type="entry name" value="INNEXIN"/>
    <property type="match status" value="1"/>
</dbReference>